<dbReference type="RefSeq" id="WP_079578104.1">
    <property type="nucleotide sequence ID" value="NZ_FUYO01000013.1"/>
</dbReference>
<evidence type="ECO:0000313" key="2">
    <source>
        <dbReference type="Proteomes" id="UP000239861"/>
    </source>
</evidence>
<evidence type="ECO:0000313" key="1">
    <source>
        <dbReference type="EMBL" id="PPK61381.1"/>
    </source>
</evidence>
<name>A0AB36ZY79_9BACT</name>
<sequence>MNILIPVDCNKRHEAIISAIEDSKYWAYIDLDEGRIVNCDFFKDRKEANCWIDHIIVINETDYIVDFKQKNISVLSVDTQKSIDEIIESFLLNKLKPIKY</sequence>
<dbReference type="Proteomes" id="UP000239861">
    <property type="component" value="Unassembled WGS sequence"/>
</dbReference>
<protein>
    <submittedName>
        <fullName evidence="1">Fe-Mo cluster-binding NifX family protein</fullName>
    </submittedName>
</protein>
<dbReference type="EMBL" id="PTIW01000010">
    <property type="protein sequence ID" value="PPK61381.1"/>
    <property type="molecule type" value="Genomic_DNA"/>
</dbReference>
<organism evidence="1 2">
    <name type="scientific">Malaciobacter marinus</name>
    <dbReference type="NCBI Taxonomy" id="505249"/>
    <lineage>
        <taxon>Bacteria</taxon>
        <taxon>Pseudomonadati</taxon>
        <taxon>Campylobacterota</taxon>
        <taxon>Epsilonproteobacteria</taxon>
        <taxon>Campylobacterales</taxon>
        <taxon>Arcobacteraceae</taxon>
        <taxon>Malaciobacter</taxon>
    </lineage>
</organism>
<comment type="caution">
    <text evidence="1">The sequence shown here is derived from an EMBL/GenBank/DDBJ whole genome shotgun (WGS) entry which is preliminary data.</text>
</comment>
<reference evidence="1 2" key="1">
    <citation type="submission" date="2018-02" db="EMBL/GenBank/DDBJ databases">
        <title>Subsurface microbial communities from deep shales in Ohio and West Virginia, USA.</title>
        <authorList>
            <person name="Wrighton K."/>
        </authorList>
    </citation>
    <scope>NUCLEOTIDE SEQUENCE [LARGE SCALE GENOMIC DNA]</scope>
    <source>
        <strain evidence="1 2">MARC-MIP3H16</strain>
    </source>
</reference>
<gene>
    <name evidence="1" type="ORF">B0F89_11026</name>
</gene>
<accession>A0AB36ZY79</accession>
<proteinExistence type="predicted"/>
<dbReference type="AlphaFoldDB" id="A0AB36ZY79"/>